<gene>
    <name evidence="1" type="ordered locus">Desor_1617</name>
</gene>
<accession>G7WET3</accession>
<reference evidence="1 2" key="2">
    <citation type="journal article" date="2012" name="J. Bacteriol.">
        <title>Complete genome sequences of Desulfosporosinus orientis DSM765T, Desulfosporosinus youngiae DSM17734T, Desulfosporosinus meridiei DSM13257T, and Desulfosporosinus acidiphilus DSM22704T.</title>
        <authorList>
            <person name="Pester M."/>
            <person name="Brambilla E."/>
            <person name="Alazard D."/>
            <person name="Rattei T."/>
            <person name="Weinmaier T."/>
            <person name="Han J."/>
            <person name="Lucas S."/>
            <person name="Lapidus A."/>
            <person name="Cheng J.F."/>
            <person name="Goodwin L."/>
            <person name="Pitluck S."/>
            <person name="Peters L."/>
            <person name="Ovchinnikova G."/>
            <person name="Teshima H."/>
            <person name="Detter J.C."/>
            <person name="Han C.S."/>
            <person name="Tapia R."/>
            <person name="Land M.L."/>
            <person name="Hauser L."/>
            <person name="Kyrpides N.C."/>
            <person name="Ivanova N.N."/>
            <person name="Pagani I."/>
            <person name="Huntmann M."/>
            <person name="Wei C.L."/>
            <person name="Davenport K.W."/>
            <person name="Daligault H."/>
            <person name="Chain P.S."/>
            <person name="Chen A."/>
            <person name="Mavromatis K."/>
            <person name="Markowitz V."/>
            <person name="Szeto E."/>
            <person name="Mikhailova N."/>
            <person name="Pati A."/>
            <person name="Wagner M."/>
            <person name="Woyke T."/>
            <person name="Ollivier B."/>
            <person name="Klenk H.P."/>
            <person name="Spring S."/>
            <person name="Loy A."/>
        </authorList>
    </citation>
    <scope>NUCLEOTIDE SEQUENCE [LARGE SCALE GENOMIC DNA]</scope>
    <source>
        <strain evidence="2">ATCC 19365 / DSM 765 / NCIMB 8382 / VKM B-1628</strain>
    </source>
</reference>
<name>G7WET3_DESOD</name>
<evidence type="ECO:0000313" key="2">
    <source>
        <dbReference type="Proteomes" id="UP000006346"/>
    </source>
</evidence>
<keyword evidence="2" id="KW-1185">Reference proteome</keyword>
<dbReference type="KEGG" id="dor:Desor_1617"/>
<dbReference type="AlphaFoldDB" id="G7WET3"/>
<evidence type="ECO:0000313" key="1">
    <source>
        <dbReference type="EMBL" id="AET67262.1"/>
    </source>
</evidence>
<reference evidence="2" key="1">
    <citation type="submission" date="2011-11" db="EMBL/GenBank/DDBJ databases">
        <title>Complete sequence of Desulfosporosinus orientis DSM 765.</title>
        <authorList>
            <person name="Lucas S."/>
            <person name="Han J."/>
            <person name="Lapidus A."/>
            <person name="Cheng J.-F."/>
            <person name="Goodwin L."/>
            <person name="Pitluck S."/>
            <person name="Peters L."/>
            <person name="Ovchinnikova G."/>
            <person name="Teshima H."/>
            <person name="Detter J.C."/>
            <person name="Han C."/>
            <person name="Tapia R."/>
            <person name="Land M."/>
            <person name="Hauser L."/>
            <person name="Kyrpides N."/>
            <person name="Ivanova N."/>
            <person name="Pagani I."/>
            <person name="Pester M."/>
            <person name="Spring S."/>
            <person name="Ollivier B."/>
            <person name="Rattei T."/>
            <person name="Klenk H.-P."/>
            <person name="Wagner M."/>
            <person name="Loy A."/>
            <person name="Woyke T."/>
        </authorList>
    </citation>
    <scope>NUCLEOTIDE SEQUENCE [LARGE SCALE GENOMIC DNA]</scope>
    <source>
        <strain evidence="2">ATCC 19365 / DSM 765 / NCIMB 8382 / VKM B-1628</strain>
    </source>
</reference>
<dbReference type="PATRIC" id="fig|768706.3.peg.1605"/>
<dbReference type="Proteomes" id="UP000006346">
    <property type="component" value="Chromosome"/>
</dbReference>
<protein>
    <submittedName>
        <fullName evidence="1">Uncharacterized protein</fullName>
    </submittedName>
</protein>
<dbReference type="HOGENOM" id="CLU_3308548_0_0_9"/>
<proteinExistence type="predicted"/>
<organism evidence="1 2">
    <name type="scientific">Desulfosporosinus orientis (strain ATCC 19365 / DSM 765 / NCIMB 8382 / VKM B-1628 / Singapore I)</name>
    <name type="common">Desulfotomaculum orientis</name>
    <dbReference type="NCBI Taxonomy" id="768706"/>
    <lineage>
        <taxon>Bacteria</taxon>
        <taxon>Bacillati</taxon>
        <taxon>Bacillota</taxon>
        <taxon>Clostridia</taxon>
        <taxon>Eubacteriales</taxon>
        <taxon>Desulfitobacteriaceae</taxon>
        <taxon>Desulfosporosinus</taxon>
    </lineage>
</organism>
<dbReference type="EMBL" id="CP003108">
    <property type="protein sequence ID" value="AET67262.1"/>
    <property type="molecule type" value="Genomic_DNA"/>
</dbReference>
<sequence length="39" mass="4388">MSIWGLMNWVAWGLCAVLFLAMAQDFIRVEMNRKGGGKS</sequence>